<organism evidence="1">
    <name type="scientific">Klosneuvirus KNV1</name>
    <dbReference type="NCBI Taxonomy" id="1977640"/>
    <lineage>
        <taxon>Viruses</taxon>
        <taxon>Varidnaviria</taxon>
        <taxon>Bamfordvirae</taxon>
        <taxon>Nucleocytoviricota</taxon>
        <taxon>Megaviricetes</taxon>
        <taxon>Imitervirales</taxon>
        <taxon>Mimiviridae</taxon>
        <taxon>Klosneuvirinae</taxon>
        <taxon>Klosneuvirus</taxon>
    </lineage>
</organism>
<proteinExistence type="predicted"/>
<sequence>MTIIYSQQELLAFTIKKRLEGTILQNPQNFVRIYRLANDEGEMIAIKHSPSQYIIEDINKCYVVGFLIAYCVDGMHMAVAHYCATLHAIKLAQQYTNDMNKWHNMRRLNDMVIGVMEEILNDVEIEL</sequence>
<dbReference type="EMBL" id="KY684108">
    <property type="protein sequence ID" value="ARF11184.1"/>
    <property type="molecule type" value="Genomic_DNA"/>
</dbReference>
<protein>
    <submittedName>
        <fullName evidence="1">Uncharacterized protein</fullName>
    </submittedName>
</protein>
<accession>A0A1V0SHR6</accession>
<evidence type="ECO:0000313" key="1">
    <source>
        <dbReference type="EMBL" id="ARF11184.1"/>
    </source>
</evidence>
<gene>
    <name evidence="1" type="ORF">Klosneuvirus_1_41</name>
</gene>
<reference evidence="1" key="1">
    <citation type="journal article" date="2017" name="Science">
        <title>Giant viruses with an expanded complement of translation system components.</title>
        <authorList>
            <person name="Schulz F."/>
            <person name="Yutin N."/>
            <person name="Ivanova N.N."/>
            <person name="Ortega D.R."/>
            <person name="Lee T.K."/>
            <person name="Vierheilig J."/>
            <person name="Daims H."/>
            <person name="Horn M."/>
            <person name="Wagner M."/>
            <person name="Jensen G.J."/>
            <person name="Kyrpides N.C."/>
            <person name="Koonin E.V."/>
            <person name="Woyke T."/>
        </authorList>
    </citation>
    <scope>NUCLEOTIDE SEQUENCE</scope>
    <source>
        <strain evidence="1">KNV1</strain>
    </source>
</reference>
<name>A0A1V0SHR6_9VIRU</name>